<sequence length="87" mass="9803">MLLAGFYYLTSEKITIVHDEGLFLLQLRGTQPPLPWTGVKKATEHGPVCPQIDLFTDQFLEGNKDCLYLNVYTSEPKSTNPFGNPED</sequence>
<dbReference type="STRING" id="151549.A0A4C1X9N1"/>
<protein>
    <recommendedName>
        <fullName evidence="2">Carboxylesterase type B domain-containing protein</fullName>
    </recommendedName>
</protein>
<keyword evidence="1" id="KW-0325">Glycoprotein</keyword>
<evidence type="ECO:0000313" key="3">
    <source>
        <dbReference type="EMBL" id="GBP60476.1"/>
    </source>
</evidence>
<dbReference type="EMBL" id="BGZK01000788">
    <property type="protein sequence ID" value="GBP60476.1"/>
    <property type="molecule type" value="Genomic_DNA"/>
</dbReference>
<dbReference type="SUPFAM" id="SSF53474">
    <property type="entry name" value="alpha/beta-Hydrolases"/>
    <property type="match status" value="1"/>
</dbReference>
<reference evidence="3 4" key="1">
    <citation type="journal article" date="2019" name="Commun. Biol.">
        <title>The bagworm genome reveals a unique fibroin gene that provides high tensile strength.</title>
        <authorList>
            <person name="Kono N."/>
            <person name="Nakamura H."/>
            <person name="Ohtoshi R."/>
            <person name="Tomita M."/>
            <person name="Numata K."/>
            <person name="Arakawa K."/>
        </authorList>
    </citation>
    <scope>NUCLEOTIDE SEQUENCE [LARGE SCALE GENOMIC DNA]</scope>
</reference>
<name>A0A4C1X9N1_EUMVA</name>
<accession>A0A4C1X9N1</accession>
<dbReference type="InterPro" id="IPR002018">
    <property type="entry name" value="CarbesteraseB"/>
</dbReference>
<dbReference type="AlphaFoldDB" id="A0A4C1X9N1"/>
<organism evidence="3 4">
    <name type="scientific">Eumeta variegata</name>
    <name type="common">Bagworm moth</name>
    <name type="synonym">Eumeta japonica</name>
    <dbReference type="NCBI Taxonomy" id="151549"/>
    <lineage>
        <taxon>Eukaryota</taxon>
        <taxon>Metazoa</taxon>
        <taxon>Ecdysozoa</taxon>
        <taxon>Arthropoda</taxon>
        <taxon>Hexapoda</taxon>
        <taxon>Insecta</taxon>
        <taxon>Pterygota</taxon>
        <taxon>Neoptera</taxon>
        <taxon>Endopterygota</taxon>
        <taxon>Lepidoptera</taxon>
        <taxon>Glossata</taxon>
        <taxon>Ditrysia</taxon>
        <taxon>Tineoidea</taxon>
        <taxon>Psychidae</taxon>
        <taxon>Oiketicinae</taxon>
        <taxon>Eumeta</taxon>
    </lineage>
</organism>
<dbReference type="Pfam" id="PF00135">
    <property type="entry name" value="COesterase"/>
    <property type="match status" value="1"/>
</dbReference>
<dbReference type="Proteomes" id="UP000299102">
    <property type="component" value="Unassembled WGS sequence"/>
</dbReference>
<comment type="caution">
    <text evidence="3">The sequence shown here is derived from an EMBL/GenBank/DDBJ whole genome shotgun (WGS) entry which is preliminary data.</text>
</comment>
<keyword evidence="4" id="KW-1185">Reference proteome</keyword>
<dbReference type="OrthoDB" id="19653at2759"/>
<proteinExistence type="predicted"/>
<evidence type="ECO:0000259" key="2">
    <source>
        <dbReference type="Pfam" id="PF00135"/>
    </source>
</evidence>
<dbReference type="Gene3D" id="3.40.50.1820">
    <property type="entry name" value="alpha/beta hydrolase"/>
    <property type="match status" value="1"/>
</dbReference>
<evidence type="ECO:0000256" key="1">
    <source>
        <dbReference type="ARBA" id="ARBA00023180"/>
    </source>
</evidence>
<evidence type="ECO:0000313" key="4">
    <source>
        <dbReference type="Proteomes" id="UP000299102"/>
    </source>
</evidence>
<feature type="domain" description="Carboxylesterase type B" evidence="2">
    <location>
        <begin position="30"/>
        <end position="79"/>
    </location>
</feature>
<gene>
    <name evidence="3" type="ORF">EVAR_37512_1</name>
</gene>
<dbReference type="InterPro" id="IPR029058">
    <property type="entry name" value="AB_hydrolase_fold"/>
</dbReference>